<dbReference type="OrthoDB" id="280204at2157"/>
<dbReference type="EMBL" id="LN831302">
    <property type="protein sequence ID" value="CQH59200.1"/>
    <property type="molecule type" value="Genomic_DNA"/>
</dbReference>
<evidence type="ECO:0000313" key="2">
    <source>
        <dbReference type="EMBL" id="CQH59200.1"/>
    </source>
</evidence>
<evidence type="ECO:0000259" key="1">
    <source>
        <dbReference type="Pfam" id="PF25208"/>
    </source>
</evidence>
<dbReference type="RefSeq" id="WP_169793404.1">
    <property type="nucleotide sequence ID" value="NZ_CEML01000001.1"/>
</dbReference>
<protein>
    <submittedName>
        <fullName evidence="2">Small CPxCG-related zinc finger protein</fullName>
    </submittedName>
</protein>
<keyword evidence="3" id="KW-1185">Reference proteome</keyword>
<organism evidence="2 3">
    <name type="scientific">Halobacterium hubeiense</name>
    <dbReference type="NCBI Taxonomy" id="1407499"/>
    <lineage>
        <taxon>Archaea</taxon>
        <taxon>Methanobacteriati</taxon>
        <taxon>Methanobacteriota</taxon>
        <taxon>Stenosarchaea group</taxon>
        <taxon>Halobacteria</taxon>
        <taxon>Halobacteriales</taxon>
        <taxon>Halobacteriaceae</taxon>
        <taxon>Halobacterium</taxon>
    </lineage>
</organism>
<dbReference type="AlphaFoldDB" id="A0A0U5H4P5"/>
<sequence length="56" mass="6226">MASELEHECPNCGEEKTFYRAAATELHLGQKTKWSCPDCDYAFVRINGDIDSSVSA</sequence>
<dbReference type="InterPro" id="IPR057160">
    <property type="entry name" value="DUF7838"/>
</dbReference>
<gene>
    <name evidence="2" type="ORF">HHUB_2922</name>
</gene>
<dbReference type="Proteomes" id="UP000066737">
    <property type="component" value="Chromosome I"/>
</dbReference>
<reference evidence="3" key="1">
    <citation type="journal article" date="2016" name="Environ. Microbiol.">
        <title>The complete genome of a viable archaeum isolated from 123-million-year-old rock salt.</title>
        <authorList>
            <person name="Jaakkola S.T."/>
            <person name="Pfeiffer F."/>
            <person name="Ravantti J.J."/>
            <person name="Guo Q."/>
            <person name="Liu Y."/>
            <person name="Chen X."/>
            <person name="Ma H."/>
            <person name="Yang C."/>
            <person name="Oksanen H.M."/>
            <person name="Bamford D.H."/>
        </authorList>
    </citation>
    <scope>NUCLEOTIDE SEQUENCE</scope>
    <source>
        <strain evidence="3">JI20-1</strain>
    </source>
</reference>
<evidence type="ECO:0000313" key="3">
    <source>
        <dbReference type="Proteomes" id="UP000066737"/>
    </source>
</evidence>
<dbReference type="Pfam" id="PF25208">
    <property type="entry name" value="DUF7838"/>
    <property type="match status" value="1"/>
</dbReference>
<name>A0A0U5H4P5_9EURY</name>
<proteinExistence type="predicted"/>
<feature type="domain" description="DUF7838" evidence="1">
    <location>
        <begin position="1"/>
        <end position="53"/>
    </location>
</feature>
<dbReference type="KEGG" id="hhb:Hhub_2922"/>
<dbReference type="GeneID" id="91110376"/>
<dbReference type="STRING" id="1407499.HHUB_2922"/>
<accession>A0A0U5H4P5</accession>